<gene>
    <name evidence="3" type="ORF">SAMN05443544_1510</name>
</gene>
<dbReference type="InterPro" id="IPR036163">
    <property type="entry name" value="HMA_dom_sf"/>
</dbReference>
<dbReference type="STRING" id="232089.SAMN05443544_1510"/>
<dbReference type="AlphaFoldDB" id="A0A1N6EVL6"/>
<sequence length="112" mass="10976">MTLAPEGRTEIELDGGGCSCCAIDTTTDASAPAGTAVDASLVEASFGVAGMTCGSCVAHVTQELTAIDGVDAVEVELVNGGVSGVTVRSSAPISDAAIAAAVEEAGYRVAER</sequence>
<dbReference type="SUPFAM" id="SSF55008">
    <property type="entry name" value="HMA, heavy metal-associated domain"/>
    <property type="match status" value="1"/>
</dbReference>
<protein>
    <submittedName>
        <fullName evidence="3">Copper chaperone CopZ</fullName>
    </submittedName>
</protein>
<dbReference type="Pfam" id="PF00403">
    <property type="entry name" value="HMA"/>
    <property type="match status" value="1"/>
</dbReference>
<name>A0A1N6EVL6_9MICO</name>
<dbReference type="Gene3D" id="3.30.70.100">
    <property type="match status" value="1"/>
</dbReference>
<dbReference type="Proteomes" id="UP000184699">
    <property type="component" value="Unassembled WGS sequence"/>
</dbReference>
<organism evidence="3 4">
    <name type="scientific">Agromyces cerinus subsp. cerinus</name>
    <dbReference type="NCBI Taxonomy" id="232089"/>
    <lineage>
        <taxon>Bacteria</taxon>
        <taxon>Bacillati</taxon>
        <taxon>Actinomycetota</taxon>
        <taxon>Actinomycetes</taxon>
        <taxon>Micrococcales</taxon>
        <taxon>Microbacteriaceae</taxon>
        <taxon>Agromyces</taxon>
    </lineage>
</organism>
<dbReference type="GO" id="GO:0046872">
    <property type="term" value="F:metal ion binding"/>
    <property type="evidence" value="ECO:0007669"/>
    <property type="project" value="UniProtKB-KW"/>
</dbReference>
<reference evidence="4" key="1">
    <citation type="submission" date="2016-11" db="EMBL/GenBank/DDBJ databases">
        <authorList>
            <person name="Varghese N."/>
            <person name="Submissions S."/>
        </authorList>
    </citation>
    <scope>NUCLEOTIDE SEQUENCE [LARGE SCALE GENOMIC DNA]</scope>
    <source>
        <strain evidence="4">DSM 8595</strain>
    </source>
</reference>
<dbReference type="PROSITE" id="PS50846">
    <property type="entry name" value="HMA_2"/>
    <property type="match status" value="1"/>
</dbReference>
<dbReference type="InterPro" id="IPR006121">
    <property type="entry name" value="HMA_dom"/>
</dbReference>
<evidence type="ECO:0000256" key="1">
    <source>
        <dbReference type="ARBA" id="ARBA00022723"/>
    </source>
</evidence>
<dbReference type="InterPro" id="IPR017969">
    <property type="entry name" value="Heavy-metal-associated_CS"/>
</dbReference>
<dbReference type="RefSeq" id="WP_074259742.1">
    <property type="nucleotide sequence ID" value="NZ_FSRJ01000002.1"/>
</dbReference>
<dbReference type="CDD" id="cd00371">
    <property type="entry name" value="HMA"/>
    <property type="match status" value="1"/>
</dbReference>
<dbReference type="EMBL" id="FSRJ01000002">
    <property type="protein sequence ID" value="SIN87142.1"/>
    <property type="molecule type" value="Genomic_DNA"/>
</dbReference>
<dbReference type="OrthoDB" id="5006964at2"/>
<keyword evidence="4" id="KW-1185">Reference proteome</keyword>
<evidence type="ECO:0000313" key="4">
    <source>
        <dbReference type="Proteomes" id="UP000184699"/>
    </source>
</evidence>
<keyword evidence="1" id="KW-0479">Metal-binding</keyword>
<dbReference type="PROSITE" id="PS01047">
    <property type="entry name" value="HMA_1"/>
    <property type="match status" value="1"/>
</dbReference>
<accession>A0A1N6EVL6</accession>
<proteinExistence type="predicted"/>
<feature type="domain" description="HMA" evidence="2">
    <location>
        <begin position="42"/>
        <end position="110"/>
    </location>
</feature>
<evidence type="ECO:0000313" key="3">
    <source>
        <dbReference type="EMBL" id="SIN87142.1"/>
    </source>
</evidence>
<evidence type="ECO:0000259" key="2">
    <source>
        <dbReference type="PROSITE" id="PS50846"/>
    </source>
</evidence>